<keyword evidence="1" id="KW-0489">Methyltransferase</keyword>
<sequence length="274" mass="29516">MARTGAGEGKKAAAGSSLHSKTLLKSESLYQYILESTVFPREPDCLRELRLATATHPMAVMAASPDEVQLFGLLVEMLGAKNAIEVGVFTGYSLLATALALPNDGKIVAIDVNRESYDQIGAPVIEKAGMAHKIDFRVGLALPVLDQLLAEVPSPLHIAQSTFHFQTVTTMALALQDGNVGRFDFAFVDADKVNFLNYHERLLRLVRVGGLVAYDNTLWSGKVAAPPDDETISERDRALATATRKFNAAIAADGRVHVCQLAIADGLTLCRRVA</sequence>
<dbReference type="Proteomes" id="UP001054889">
    <property type="component" value="Unassembled WGS sequence"/>
</dbReference>
<evidence type="ECO:0000313" key="5">
    <source>
        <dbReference type="EMBL" id="GJM98472.1"/>
    </source>
</evidence>
<accession>A0AAV5CK63</accession>
<dbReference type="InterPro" id="IPR029063">
    <property type="entry name" value="SAM-dependent_MTases_sf"/>
</dbReference>
<keyword evidence="2" id="KW-0808">Transferase</keyword>
<dbReference type="InterPro" id="IPR050362">
    <property type="entry name" value="Cation-dep_OMT"/>
</dbReference>
<evidence type="ECO:0008006" key="7">
    <source>
        <dbReference type="Google" id="ProtNLM"/>
    </source>
</evidence>
<dbReference type="Gene3D" id="3.40.50.150">
    <property type="entry name" value="Vaccinia Virus protein VP39"/>
    <property type="match status" value="1"/>
</dbReference>
<protein>
    <recommendedName>
        <fullName evidence="7">Caffeoyl-CoA O-methyltransferase</fullName>
    </recommendedName>
</protein>
<comment type="similarity">
    <text evidence="4">Belongs to the class I-like SAM-binding methyltransferase superfamily. Cation-dependent O-methyltransferase family.</text>
</comment>
<proteinExistence type="inferred from homology"/>
<dbReference type="GO" id="GO:0032259">
    <property type="term" value="P:methylation"/>
    <property type="evidence" value="ECO:0007669"/>
    <property type="project" value="UniProtKB-KW"/>
</dbReference>
<dbReference type="GO" id="GO:0008171">
    <property type="term" value="F:O-methyltransferase activity"/>
    <property type="evidence" value="ECO:0007669"/>
    <property type="project" value="InterPro"/>
</dbReference>
<evidence type="ECO:0000313" key="6">
    <source>
        <dbReference type="Proteomes" id="UP001054889"/>
    </source>
</evidence>
<reference evidence="5" key="2">
    <citation type="submission" date="2021-12" db="EMBL/GenBank/DDBJ databases">
        <title>Resequencing data analysis of finger millet.</title>
        <authorList>
            <person name="Hatakeyama M."/>
            <person name="Aluri S."/>
            <person name="Balachadran M.T."/>
            <person name="Sivarajan S.R."/>
            <person name="Poveda L."/>
            <person name="Shimizu-Inatsugi R."/>
            <person name="Schlapbach R."/>
            <person name="Sreeman S.M."/>
            <person name="Shimizu K.K."/>
        </authorList>
    </citation>
    <scope>NUCLEOTIDE SEQUENCE</scope>
</reference>
<keyword evidence="6" id="KW-1185">Reference proteome</keyword>
<evidence type="ECO:0000256" key="3">
    <source>
        <dbReference type="ARBA" id="ARBA00022691"/>
    </source>
</evidence>
<evidence type="ECO:0000256" key="1">
    <source>
        <dbReference type="ARBA" id="ARBA00022603"/>
    </source>
</evidence>
<comment type="caution">
    <text evidence="5">The sequence shown here is derived from an EMBL/GenBank/DDBJ whole genome shotgun (WGS) entry which is preliminary data.</text>
</comment>
<dbReference type="PANTHER" id="PTHR10509">
    <property type="entry name" value="O-METHYLTRANSFERASE-RELATED"/>
    <property type="match status" value="1"/>
</dbReference>
<dbReference type="AlphaFoldDB" id="A0AAV5CK63"/>
<dbReference type="EMBL" id="BQKI01000007">
    <property type="protein sequence ID" value="GJM98472.1"/>
    <property type="molecule type" value="Genomic_DNA"/>
</dbReference>
<organism evidence="5 6">
    <name type="scientific">Eleusine coracana subsp. coracana</name>
    <dbReference type="NCBI Taxonomy" id="191504"/>
    <lineage>
        <taxon>Eukaryota</taxon>
        <taxon>Viridiplantae</taxon>
        <taxon>Streptophyta</taxon>
        <taxon>Embryophyta</taxon>
        <taxon>Tracheophyta</taxon>
        <taxon>Spermatophyta</taxon>
        <taxon>Magnoliopsida</taxon>
        <taxon>Liliopsida</taxon>
        <taxon>Poales</taxon>
        <taxon>Poaceae</taxon>
        <taxon>PACMAD clade</taxon>
        <taxon>Chloridoideae</taxon>
        <taxon>Cynodonteae</taxon>
        <taxon>Eleusininae</taxon>
        <taxon>Eleusine</taxon>
    </lineage>
</organism>
<dbReference type="PANTHER" id="PTHR10509:SF92">
    <property type="entry name" value="OS09G0481400 PROTEIN"/>
    <property type="match status" value="1"/>
</dbReference>
<evidence type="ECO:0000256" key="2">
    <source>
        <dbReference type="ARBA" id="ARBA00022679"/>
    </source>
</evidence>
<gene>
    <name evidence="5" type="primary">ga15487</name>
    <name evidence="5" type="ORF">PR202_ga15487</name>
</gene>
<dbReference type="SUPFAM" id="SSF53335">
    <property type="entry name" value="S-adenosyl-L-methionine-dependent methyltransferases"/>
    <property type="match status" value="1"/>
</dbReference>
<dbReference type="GO" id="GO:0008757">
    <property type="term" value="F:S-adenosylmethionine-dependent methyltransferase activity"/>
    <property type="evidence" value="ECO:0007669"/>
    <property type="project" value="TreeGrafter"/>
</dbReference>
<keyword evidence="3" id="KW-0949">S-adenosyl-L-methionine</keyword>
<name>A0AAV5CK63_ELECO</name>
<dbReference type="PROSITE" id="PS51682">
    <property type="entry name" value="SAM_OMT_I"/>
    <property type="match status" value="1"/>
</dbReference>
<dbReference type="Pfam" id="PF01596">
    <property type="entry name" value="Methyltransf_3"/>
    <property type="match status" value="2"/>
</dbReference>
<dbReference type="InterPro" id="IPR002935">
    <property type="entry name" value="SAM_O-MeTrfase"/>
</dbReference>
<reference evidence="5" key="1">
    <citation type="journal article" date="2018" name="DNA Res.">
        <title>Multiple hybrid de novo genome assembly of finger millet, an orphan allotetraploid crop.</title>
        <authorList>
            <person name="Hatakeyama M."/>
            <person name="Aluri S."/>
            <person name="Balachadran M.T."/>
            <person name="Sivarajan S.R."/>
            <person name="Patrignani A."/>
            <person name="Gruter S."/>
            <person name="Poveda L."/>
            <person name="Shimizu-Inatsugi R."/>
            <person name="Baeten J."/>
            <person name="Francoijs K.J."/>
            <person name="Nataraja K.N."/>
            <person name="Reddy Y.A.N."/>
            <person name="Phadnis S."/>
            <person name="Ravikumar R.L."/>
            <person name="Schlapbach R."/>
            <person name="Sreeman S.M."/>
            <person name="Shimizu K.K."/>
        </authorList>
    </citation>
    <scope>NUCLEOTIDE SEQUENCE</scope>
</reference>
<evidence type="ECO:0000256" key="4">
    <source>
        <dbReference type="ARBA" id="ARBA00023453"/>
    </source>
</evidence>